<keyword evidence="1" id="KW-1133">Transmembrane helix</keyword>
<evidence type="ECO:0000313" key="3">
    <source>
        <dbReference type="EMBL" id="TQL79124.1"/>
    </source>
</evidence>
<dbReference type="GO" id="GO:0003824">
    <property type="term" value="F:catalytic activity"/>
    <property type="evidence" value="ECO:0007669"/>
    <property type="project" value="InterPro"/>
</dbReference>
<evidence type="ECO:0000313" key="4">
    <source>
        <dbReference type="Proteomes" id="UP000317043"/>
    </source>
</evidence>
<feature type="domain" description="Endonuclease/exonuclease/phosphatase" evidence="2">
    <location>
        <begin position="100"/>
        <end position="301"/>
    </location>
</feature>
<dbReference type="EMBL" id="VFOW01000001">
    <property type="protein sequence ID" value="TQL79124.1"/>
    <property type="molecule type" value="Genomic_DNA"/>
</dbReference>
<dbReference type="InParanoid" id="A0A543B2R1"/>
<accession>A0A543B2R1</accession>
<protein>
    <submittedName>
        <fullName evidence="3">Vancomycin resistance protein VanJ</fullName>
    </submittedName>
</protein>
<dbReference type="InterPro" id="IPR036691">
    <property type="entry name" value="Endo/exonu/phosph_ase_sf"/>
</dbReference>
<dbReference type="Proteomes" id="UP000317043">
    <property type="component" value="Unassembled WGS sequence"/>
</dbReference>
<proteinExistence type="predicted"/>
<evidence type="ECO:0000259" key="2">
    <source>
        <dbReference type="Pfam" id="PF03372"/>
    </source>
</evidence>
<dbReference type="RefSeq" id="WP_246100270.1">
    <property type="nucleotide sequence ID" value="NZ_JBHTGS010000002.1"/>
</dbReference>
<feature type="transmembrane region" description="Helical" evidence="1">
    <location>
        <begin position="69"/>
        <end position="87"/>
    </location>
</feature>
<comment type="caution">
    <text evidence="3">The sequence shown here is derived from an EMBL/GenBank/DDBJ whole genome shotgun (WGS) entry which is preliminary data.</text>
</comment>
<dbReference type="SUPFAM" id="SSF56219">
    <property type="entry name" value="DNase I-like"/>
    <property type="match status" value="1"/>
</dbReference>
<keyword evidence="1" id="KW-0472">Membrane</keyword>
<keyword evidence="4" id="KW-1185">Reference proteome</keyword>
<dbReference type="AlphaFoldDB" id="A0A543B2R1"/>
<organism evidence="3 4">
    <name type="scientific">Stackebrandtia endophytica</name>
    <dbReference type="NCBI Taxonomy" id="1496996"/>
    <lineage>
        <taxon>Bacteria</taxon>
        <taxon>Bacillati</taxon>
        <taxon>Actinomycetota</taxon>
        <taxon>Actinomycetes</taxon>
        <taxon>Glycomycetales</taxon>
        <taxon>Glycomycetaceae</taxon>
        <taxon>Stackebrandtia</taxon>
    </lineage>
</organism>
<dbReference type="Gene3D" id="3.60.10.10">
    <property type="entry name" value="Endonuclease/exonuclease/phosphatase"/>
    <property type="match status" value="1"/>
</dbReference>
<sequence>MAMRQGMWRRGLVPAGLAMVVAAVLALHRFIPNSVGNLGSLVETFLPWFGWAIIPLAAWALLRRSATALIATALPLVLWLSTFAGLLPDKADGDGQLRVLTHNVDADNTDVDGTIRALLAADADIVALEELDPTAQTLFQEGLAELYPFQVVHGTVGLWSKHQLSASDPVDINIGWTRAMRAQVDAPEGSVAVYVAHLASVRVGSEGFTSQQRDNTADALGRAIADEPLERVILLGDLNGTVQDRSLAPITYQLESAHAQAGAGFGFSWPAVFPMARIDHILTRGMTASRSWALDATGSDHLPLAADLRF</sequence>
<reference evidence="3 4" key="1">
    <citation type="submission" date="2019-06" db="EMBL/GenBank/DDBJ databases">
        <title>Sequencing the genomes of 1000 actinobacteria strains.</title>
        <authorList>
            <person name="Klenk H.-P."/>
        </authorList>
    </citation>
    <scope>NUCLEOTIDE SEQUENCE [LARGE SCALE GENOMIC DNA]</scope>
    <source>
        <strain evidence="3 4">DSM 45928</strain>
    </source>
</reference>
<keyword evidence="1" id="KW-0812">Transmembrane</keyword>
<evidence type="ECO:0000256" key="1">
    <source>
        <dbReference type="SAM" id="Phobius"/>
    </source>
</evidence>
<feature type="transmembrane region" description="Helical" evidence="1">
    <location>
        <begin position="45"/>
        <end position="62"/>
    </location>
</feature>
<dbReference type="Pfam" id="PF03372">
    <property type="entry name" value="Exo_endo_phos"/>
    <property type="match status" value="1"/>
</dbReference>
<name>A0A543B2R1_9ACTN</name>
<dbReference type="InterPro" id="IPR005135">
    <property type="entry name" value="Endo/exonuclease/phosphatase"/>
</dbReference>
<gene>
    <name evidence="3" type="ORF">FB566_4725</name>
</gene>